<gene>
    <name evidence="1" type="ORF">MA20_19580</name>
</gene>
<name>A0A0A3XV90_BRAJP</name>
<accession>A0A0A3XV90</accession>
<dbReference type="RefSeq" id="WP_028160036.1">
    <property type="nucleotide sequence ID" value="NZ_CP081350.1"/>
</dbReference>
<protein>
    <submittedName>
        <fullName evidence="1">Uncharacterized protein</fullName>
    </submittedName>
</protein>
<evidence type="ECO:0000313" key="2">
    <source>
        <dbReference type="Proteomes" id="UP000030377"/>
    </source>
</evidence>
<proteinExistence type="predicted"/>
<comment type="caution">
    <text evidence="1">The sequence shown here is derived from an EMBL/GenBank/DDBJ whole genome shotgun (WGS) entry which is preliminary data.</text>
</comment>
<dbReference type="EMBL" id="JRPN01000015">
    <property type="protein sequence ID" value="KGT78310.1"/>
    <property type="molecule type" value="Genomic_DNA"/>
</dbReference>
<sequence>MTGPELKQLRNDLSDALERKLTTADMARLCGLPAQGGADTIRRWEVRGPTPSATKVLRVLAMASERYPIMEKFDVFDRHDVREEDRPARRAAFRAQMRDEVRRRLG</sequence>
<dbReference type="AlphaFoldDB" id="A0A0A3XV90"/>
<evidence type="ECO:0000313" key="1">
    <source>
        <dbReference type="EMBL" id="KGT78310.1"/>
    </source>
</evidence>
<reference evidence="1 2" key="1">
    <citation type="submission" date="2014-09" db="EMBL/GenBank/DDBJ databases">
        <title>Draft genome of Bradyrhizobium japonicum Is-34.</title>
        <authorList>
            <person name="Tsurumaru H."/>
            <person name="Yamakawa T."/>
            <person name="Hashimoto S."/>
            <person name="Okizaki K."/>
            <person name="Kanesaki Y."/>
            <person name="Yoshikawa H."/>
            <person name="Yajima S."/>
        </authorList>
    </citation>
    <scope>NUCLEOTIDE SEQUENCE [LARGE SCALE GENOMIC DNA]</scope>
    <source>
        <strain evidence="1 2">Is-34</strain>
    </source>
</reference>
<organism evidence="1 2">
    <name type="scientific">Bradyrhizobium japonicum</name>
    <dbReference type="NCBI Taxonomy" id="375"/>
    <lineage>
        <taxon>Bacteria</taxon>
        <taxon>Pseudomonadati</taxon>
        <taxon>Pseudomonadota</taxon>
        <taxon>Alphaproteobacteria</taxon>
        <taxon>Hyphomicrobiales</taxon>
        <taxon>Nitrobacteraceae</taxon>
        <taxon>Bradyrhizobium</taxon>
    </lineage>
</organism>
<dbReference type="Proteomes" id="UP000030377">
    <property type="component" value="Unassembled WGS sequence"/>
</dbReference>
<dbReference type="STRING" id="375.BKD09_RS46505"/>